<evidence type="ECO:0000313" key="7">
    <source>
        <dbReference type="EMBL" id="KAJ7217981.1"/>
    </source>
</evidence>
<dbReference type="GO" id="GO:0005634">
    <property type="term" value="C:nucleus"/>
    <property type="evidence" value="ECO:0007669"/>
    <property type="project" value="UniProtKB-SubCell"/>
</dbReference>
<keyword evidence="8" id="KW-1185">Reference proteome</keyword>
<evidence type="ECO:0000256" key="2">
    <source>
        <dbReference type="ARBA" id="ARBA00022553"/>
    </source>
</evidence>
<keyword evidence="4" id="KW-0040">ANK repeat</keyword>
<evidence type="ECO:0008006" key="9">
    <source>
        <dbReference type="Google" id="ProtNLM"/>
    </source>
</evidence>
<sequence>MANIRSRTPIPLHQRPDYDGVHSETRGGPGHQKFSTARRDSWQRMADTCAWVEYQCAVLDSRHTETEKWVLEQQAIYPSLGYPGNRSRWNDTVFKCGGGGVRWMRDRERVEDRIRRRLDMEKQSKATGRRDKMVRDAWQRYEEGWKNLANSNRIWFSEVPWPVAGTPMTLEEITPREIEYFLLSPLHSEGQSAKERIRRAQLRWHPDRFQGFLSKADSRDKELVEAGAGAVARCLNDVKARVE</sequence>
<dbReference type="PANTHER" id="PTHR15263">
    <property type="entry name" value="I-KAPPA-B-LIKE PROTEIN IKBL"/>
    <property type="match status" value="1"/>
</dbReference>
<gene>
    <name evidence="7" type="ORF">GGX14DRAFT_439152</name>
</gene>
<evidence type="ECO:0000256" key="4">
    <source>
        <dbReference type="ARBA" id="ARBA00023043"/>
    </source>
</evidence>
<dbReference type="InterPro" id="IPR038753">
    <property type="entry name" value="NFKBIL1"/>
</dbReference>
<evidence type="ECO:0000256" key="5">
    <source>
        <dbReference type="ARBA" id="ARBA00023242"/>
    </source>
</evidence>
<keyword evidence="2" id="KW-0597">Phosphoprotein</keyword>
<proteinExistence type="predicted"/>
<dbReference type="AlphaFoldDB" id="A0AAD6VVG9"/>
<protein>
    <recommendedName>
        <fullName evidence="9">J domain-containing protein</fullName>
    </recommendedName>
</protein>
<evidence type="ECO:0000256" key="6">
    <source>
        <dbReference type="SAM" id="MobiDB-lite"/>
    </source>
</evidence>
<evidence type="ECO:0000256" key="1">
    <source>
        <dbReference type="ARBA" id="ARBA00004123"/>
    </source>
</evidence>
<comment type="caution">
    <text evidence="7">The sequence shown here is derived from an EMBL/GenBank/DDBJ whole genome shotgun (WGS) entry which is preliminary data.</text>
</comment>
<name>A0AAD6VVG9_9AGAR</name>
<feature type="compositionally biased region" description="Basic and acidic residues" evidence="6">
    <location>
        <begin position="14"/>
        <end position="25"/>
    </location>
</feature>
<feature type="region of interest" description="Disordered" evidence="6">
    <location>
        <begin position="1"/>
        <end position="39"/>
    </location>
</feature>
<keyword evidence="3" id="KW-0677">Repeat</keyword>
<evidence type="ECO:0000256" key="3">
    <source>
        <dbReference type="ARBA" id="ARBA00022737"/>
    </source>
</evidence>
<accession>A0AAD6VVG9</accession>
<dbReference type="EMBL" id="JARJCW010000013">
    <property type="protein sequence ID" value="KAJ7217981.1"/>
    <property type="molecule type" value="Genomic_DNA"/>
</dbReference>
<reference evidence="7" key="1">
    <citation type="submission" date="2023-03" db="EMBL/GenBank/DDBJ databases">
        <title>Massive genome expansion in bonnet fungi (Mycena s.s.) driven by repeated elements and novel gene families across ecological guilds.</title>
        <authorList>
            <consortium name="Lawrence Berkeley National Laboratory"/>
            <person name="Harder C.B."/>
            <person name="Miyauchi S."/>
            <person name="Viragh M."/>
            <person name="Kuo A."/>
            <person name="Thoen E."/>
            <person name="Andreopoulos B."/>
            <person name="Lu D."/>
            <person name="Skrede I."/>
            <person name="Drula E."/>
            <person name="Henrissat B."/>
            <person name="Morin E."/>
            <person name="Kohler A."/>
            <person name="Barry K."/>
            <person name="LaButti K."/>
            <person name="Morin E."/>
            <person name="Salamov A."/>
            <person name="Lipzen A."/>
            <person name="Mereny Z."/>
            <person name="Hegedus B."/>
            <person name="Baldrian P."/>
            <person name="Stursova M."/>
            <person name="Weitz H."/>
            <person name="Taylor A."/>
            <person name="Grigoriev I.V."/>
            <person name="Nagy L.G."/>
            <person name="Martin F."/>
            <person name="Kauserud H."/>
        </authorList>
    </citation>
    <scope>NUCLEOTIDE SEQUENCE</scope>
    <source>
        <strain evidence="7">9144</strain>
    </source>
</reference>
<comment type="subcellular location">
    <subcellularLocation>
        <location evidence="1">Nucleus</location>
    </subcellularLocation>
</comment>
<dbReference type="PANTHER" id="PTHR15263:SF1">
    <property type="entry name" value="NF-KAPPA-B INHIBITOR-LIKE PROTEIN 1"/>
    <property type="match status" value="1"/>
</dbReference>
<keyword evidence="5" id="KW-0539">Nucleus</keyword>
<dbReference type="Proteomes" id="UP001219525">
    <property type="component" value="Unassembled WGS sequence"/>
</dbReference>
<dbReference type="GO" id="GO:0043124">
    <property type="term" value="P:negative regulation of canonical NF-kappaB signal transduction"/>
    <property type="evidence" value="ECO:0007669"/>
    <property type="project" value="InterPro"/>
</dbReference>
<organism evidence="7 8">
    <name type="scientific">Mycena pura</name>
    <dbReference type="NCBI Taxonomy" id="153505"/>
    <lineage>
        <taxon>Eukaryota</taxon>
        <taxon>Fungi</taxon>
        <taxon>Dikarya</taxon>
        <taxon>Basidiomycota</taxon>
        <taxon>Agaricomycotina</taxon>
        <taxon>Agaricomycetes</taxon>
        <taxon>Agaricomycetidae</taxon>
        <taxon>Agaricales</taxon>
        <taxon>Marasmiineae</taxon>
        <taxon>Mycenaceae</taxon>
        <taxon>Mycena</taxon>
    </lineage>
</organism>
<evidence type="ECO:0000313" key="8">
    <source>
        <dbReference type="Proteomes" id="UP001219525"/>
    </source>
</evidence>